<dbReference type="AlphaFoldDB" id="A0A1H7T712"/>
<keyword evidence="2" id="KW-1185">Reference proteome</keyword>
<accession>A0A1H7T712</accession>
<gene>
    <name evidence="1" type="ORF">SAMN05661044_03400</name>
</gene>
<organism evidence="1 2">
    <name type="scientific">Olivibacter domesticus</name>
    <name type="common">Pseudosphingobacterium domesticum</name>
    <dbReference type="NCBI Taxonomy" id="407022"/>
    <lineage>
        <taxon>Bacteria</taxon>
        <taxon>Pseudomonadati</taxon>
        <taxon>Bacteroidota</taxon>
        <taxon>Sphingobacteriia</taxon>
        <taxon>Sphingobacteriales</taxon>
        <taxon>Sphingobacteriaceae</taxon>
        <taxon>Olivibacter</taxon>
    </lineage>
</organism>
<name>A0A1H7T712_OLID1</name>
<sequence>MHFKTGIITVFVVVGLWGCQNNPTQSGKGQQENTKEMEDYASGTFGYDLSFLQEKDSLVILRNKAGNAQLIVSPKYQAKVFTSTADGSKGKSFGWINYKAFDKEDDHMNAYGGEDRLWLGPEGGKFSVFFKPNTKMDFDNWHTPPAIDSERWTLIASSEKVAELSKETAITNYAGTPLNIHLYRKIEVLEDDAIENQLAIKLGKNIKGVGFKTTNTIRNNGDNNWDRQKGAPCLWSLDMFTPTPKTVIIIPYEEKASGKIATTDYFGEIPKDRIAYKNGVLLLKADGKSRGKLGIPPLRVKPVAGSYAADTKVLTVTYFDVNKNGTYLNQEWTPDKDPFTGDAMNAYNDGSLADGSQMGPFYEIESVSPAAFLKPKEEMSHQHYVFHFTGDEQALDEIAQKVLGISLKEAQFN</sequence>
<dbReference type="Proteomes" id="UP000199421">
    <property type="component" value="Unassembled WGS sequence"/>
</dbReference>
<dbReference type="STRING" id="407022.SAMN05661044_03400"/>
<dbReference type="Pfam" id="PF20583">
    <property type="entry name" value="DUF6786"/>
    <property type="match status" value="1"/>
</dbReference>
<evidence type="ECO:0000313" key="1">
    <source>
        <dbReference type="EMBL" id="SEL80563.1"/>
    </source>
</evidence>
<protein>
    <submittedName>
        <fullName evidence="1">Uncharacterized protein</fullName>
    </submittedName>
</protein>
<dbReference type="EMBL" id="FOAF01000004">
    <property type="protein sequence ID" value="SEL80563.1"/>
    <property type="molecule type" value="Genomic_DNA"/>
</dbReference>
<proteinExistence type="predicted"/>
<dbReference type="InterPro" id="IPR046713">
    <property type="entry name" value="DUF6786"/>
</dbReference>
<reference evidence="2" key="1">
    <citation type="submission" date="2016-10" db="EMBL/GenBank/DDBJ databases">
        <authorList>
            <person name="Varghese N."/>
            <person name="Submissions S."/>
        </authorList>
    </citation>
    <scope>NUCLEOTIDE SEQUENCE [LARGE SCALE GENOMIC DNA]</scope>
    <source>
        <strain evidence="2">DSM 18733</strain>
    </source>
</reference>
<evidence type="ECO:0000313" key="2">
    <source>
        <dbReference type="Proteomes" id="UP000199421"/>
    </source>
</evidence>